<gene>
    <name evidence="2" type="ORF">L3Y34_009563</name>
</gene>
<dbReference type="Proteomes" id="UP000827892">
    <property type="component" value="Chromosome V"/>
</dbReference>
<accession>A0AAE9A5N8</accession>
<evidence type="ECO:0000256" key="1">
    <source>
        <dbReference type="SAM" id="MobiDB-lite"/>
    </source>
</evidence>
<sequence length="105" mass="12401">MNTVPKLNVRLVKLNNRSIYLKQLEEQYKRKWMKPKMTVKKIDDIPEGSDEEKPVQKNQDIPEGSEEENPVKKNDDNPEGSDEEEPVKKKPKRMMGDDLRSEKEY</sequence>
<feature type="compositionally biased region" description="Basic and acidic residues" evidence="1">
    <location>
        <begin position="94"/>
        <end position="105"/>
    </location>
</feature>
<name>A0AAE9A5N8_CAEBR</name>
<proteinExistence type="predicted"/>
<dbReference type="EMBL" id="CP090895">
    <property type="protein sequence ID" value="ULT91960.1"/>
    <property type="molecule type" value="Genomic_DNA"/>
</dbReference>
<dbReference type="AlphaFoldDB" id="A0AAE9A5N8"/>
<feature type="region of interest" description="Disordered" evidence="1">
    <location>
        <begin position="35"/>
        <end position="105"/>
    </location>
</feature>
<reference evidence="2 3" key="1">
    <citation type="submission" date="2022-02" db="EMBL/GenBank/DDBJ databases">
        <title>Chromosome-level reference genomes for two strains of Caenorhabditis briggsae: an improved platform for comparative genomics.</title>
        <authorList>
            <person name="Stevens L."/>
            <person name="Andersen E.C."/>
        </authorList>
    </citation>
    <scope>NUCLEOTIDE SEQUENCE [LARGE SCALE GENOMIC DNA]</scope>
    <source>
        <strain evidence="2">QX1410_ONT</strain>
        <tissue evidence="2">Whole-organism</tissue>
    </source>
</reference>
<evidence type="ECO:0000313" key="3">
    <source>
        <dbReference type="Proteomes" id="UP000827892"/>
    </source>
</evidence>
<evidence type="ECO:0000313" key="2">
    <source>
        <dbReference type="EMBL" id="ULT91960.1"/>
    </source>
</evidence>
<protein>
    <submittedName>
        <fullName evidence="2">Uncharacterized protein</fullName>
    </submittedName>
</protein>
<organism evidence="2 3">
    <name type="scientific">Caenorhabditis briggsae</name>
    <dbReference type="NCBI Taxonomy" id="6238"/>
    <lineage>
        <taxon>Eukaryota</taxon>
        <taxon>Metazoa</taxon>
        <taxon>Ecdysozoa</taxon>
        <taxon>Nematoda</taxon>
        <taxon>Chromadorea</taxon>
        <taxon>Rhabditida</taxon>
        <taxon>Rhabditina</taxon>
        <taxon>Rhabditomorpha</taxon>
        <taxon>Rhabditoidea</taxon>
        <taxon>Rhabditidae</taxon>
        <taxon>Peloderinae</taxon>
        <taxon>Caenorhabditis</taxon>
    </lineage>
</organism>